<dbReference type="EnsemblMetazoa" id="Aqu2.1.28329_001">
    <property type="protein sequence ID" value="Aqu2.1.28329_001"/>
    <property type="gene ID" value="Aqu2.1.28329"/>
</dbReference>
<accession>A0A1X7ULE7</accession>
<sequence>PASSDTFQLCPVLRRYLHYTLPVTGKVLQVGIEVKMFCPDSHVLPWQWLP</sequence>
<evidence type="ECO:0000313" key="1">
    <source>
        <dbReference type="EnsemblMetazoa" id="Aqu2.1.28329_001"/>
    </source>
</evidence>
<protein>
    <submittedName>
        <fullName evidence="1">Uncharacterized protein</fullName>
    </submittedName>
</protein>
<name>A0A1X7ULE7_AMPQE</name>
<proteinExistence type="predicted"/>
<organism evidence="1">
    <name type="scientific">Amphimedon queenslandica</name>
    <name type="common">Sponge</name>
    <dbReference type="NCBI Taxonomy" id="400682"/>
    <lineage>
        <taxon>Eukaryota</taxon>
        <taxon>Metazoa</taxon>
        <taxon>Porifera</taxon>
        <taxon>Demospongiae</taxon>
        <taxon>Heteroscleromorpha</taxon>
        <taxon>Haplosclerida</taxon>
        <taxon>Niphatidae</taxon>
        <taxon>Amphimedon</taxon>
    </lineage>
</organism>
<reference evidence="1" key="1">
    <citation type="submission" date="2017-05" db="UniProtKB">
        <authorList>
            <consortium name="EnsemblMetazoa"/>
        </authorList>
    </citation>
    <scope>IDENTIFICATION</scope>
</reference>
<dbReference type="InParanoid" id="A0A1X7ULE7"/>
<dbReference type="AlphaFoldDB" id="A0A1X7ULE7"/>